<gene>
    <name evidence="3" type="ORF">DYB35_008268</name>
</gene>
<accession>A0A3R6ZMW8</accession>
<proteinExistence type="predicted"/>
<evidence type="ECO:0000259" key="2">
    <source>
        <dbReference type="Pfam" id="PF26138"/>
    </source>
</evidence>
<dbReference type="AlphaFoldDB" id="A0A3R6ZMW8"/>
<dbReference type="InterPro" id="IPR058353">
    <property type="entry name" value="DUF8040"/>
</dbReference>
<dbReference type="Pfam" id="PF26138">
    <property type="entry name" value="DUF8040"/>
    <property type="match status" value="1"/>
</dbReference>
<comment type="caution">
    <text evidence="3">The sequence shown here is derived from an EMBL/GenBank/DDBJ whole genome shotgun (WGS) entry which is preliminary data.</text>
</comment>
<reference evidence="3 4" key="1">
    <citation type="submission" date="2018-08" db="EMBL/GenBank/DDBJ databases">
        <title>Aphanomyces genome sequencing and annotation.</title>
        <authorList>
            <person name="Minardi D."/>
            <person name="Oidtmann B."/>
            <person name="Van Der Giezen M."/>
            <person name="Studholme D.J."/>
        </authorList>
    </citation>
    <scope>NUCLEOTIDE SEQUENCE [LARGE SCALE GENOMIC DNA]</scope>
    <source>
        <strain evidence="3 4">Sv</strain>
    </source>
</reference>
<feature type="domain" description="DUF8040" evidence="2">
    <location>
        <begin position="43"/>
        <end position="109"/>
    </location>
</feature>
<dbReference type="EMBL" id="QUTG01002996">
    <property type="protein sequence ID" value="RHY93732.1"/>
    <property type="molecule type" value="Genomic_DNA"/>
</dbReference>
<name>A0A3R6ZMW8_APHAT</name>
<evidence type="ECO:0000313" key="3">
    <source>
        <dbReference type="EMBL" id="RHY93732.1"/>
    </source>
</evidence>
<dbReference type="VEuPathDB" id="FungiDB:H257_01897"/>
<protein>
    <recommendedName>
        <fullName evidence="2">DUF8040 domain-containing protein</fullName>
    </recommendedName>
</protein>
<sequence>MRKDLTIQYIKQWYHLRRRRRELFVKMLAYYFSAFVYKTPKHTSILSGPMWVNEVLTGNPQNVVEMLRMPRVVFQRLAHAIVDIGKLRSTQEVSVNEQLAIIFGIVKKRFPVMSYPVEYDYQFQVDLVMSLCTLHNFIRLQNVQDDFERQADADLQAQNQQPLLPEDQSNESVELESEEAKRWRDDIARRMWDQYMATLRNRRRRESA</sequence>
<organism evidence="3 4">
    <name type="scientific">Aphanomyces astaci</name>
    <name type="common">Crayfish plague agent</name>
    <dbReference type="NCBI Taxonomy" id="112090"/>
    <lineage>
        <taxon>Eukaryota</taxon>
        <taxon>Sar</taxon>
        <taxon>Stramenopiles</taxon>
        <taxon>Oomycota</taxon>
        <taxon>Saprolegniomycetes</taxon>
        <taxon>Saprolegniales</taxon>
        <taxon>Verrucalvaceae</taxon>
        <taxon>Aphanomyces</taxon>
    </lineage>
</organism>
<dbReference type="Proteomes" id="UP000285712">
    <property type="component" value="Unassembled WGS sequence"/>
</dbReference>
<evidence type="ECO:0000313" key="4">
    <source>
        <dbReference type="Proteomes" id="UP000285712"/>
    </source>
</evidence>
<dbReference type="VEuPathDB" id="FungiDB:H257_08242"/>
<evidence type="ECO:0000256" key="1">
    <source>
        <dbReference type="SAM" id="MobiDB-lite"/>
    </source>
</evidence>
<feature type="region of interest" description="Disordered" evidence="1">
    <location>
        <begin position="159"/>
        <end position="179"/>
    </location>
</feature>